<protein>
    <submittedName>
        <fullName evidence="1">Uncharacterized protein</fullName>
    </submittedName>
</protein>
<sequence>MKIFNSNLRAKHSWPCFRPGNWSRDSFNEAKTCGNTADSVVSQEIRDVISYEAAYSFAELSMLIILLSDDYGGSGKTHYGGNSVTATIIMASPE</sequence>
<evidence type="ECO:0000313" key="1">
    <source>
        <dbReference type="EMBL" id="CAB0002976.1"/>
    </source>
</evidence>
<organism evidence="1 2">
    <name type="scientific">Nesidiocoris tenuis</name>
    <dbReference type="NCBI Taxonomy" id="355587"/>
    <lineage>
        <taxon>Eukaryota</taxon>
        <taxon>Metazoa</taxon>
        <taxon>Ecdysozoa</taxon>
        <taxon>Arthropoda</taxon>
        <taxon>Hexapoda</taxon>
        <taxon>Insecta</taxon>
        <taxon>Pterygota</taxon>
        <taxon>Neoptera</taxon>
        <taxon>Paraneoptera</taxon>
        <taxon>Hemiptera</taxon>
        <taxon>Heteroptera</taxon>
        <taxon>Panheteroptera</taxon>
        <taxon>Cimicomorpha</taxon>
        <taxon>Miridae</taxon>
        <taxon>Dicyphina</taxon>
        <taxon>Nesidiocoris</taxon>
    </lineage>
</organism>
<evidence type="ECO:0000313" key="2">
    <source>
        <dbReference type="Proteomes" id="UP000479000"/>
    </source>
</evidence>
<reference evidence="1 2" key="1">
    <citation type="submission" date="2020-02" db="EMBL/GenBank/DDBJ databases">
        <authorList>
            <person name="Ferguson B K."/>
        </authorList>
    </citation>
    <scope>NUCLEOTIDE SEQUENCE [LARGE SCALE GENOMIC DNA]</scope>
</reference>
<dbReference type="Proteomes" id="UP000479000">
    <property type="component" value="Unassembled WGS sequence"/>
</dbReference>
<proteinExistence type="predicted"/>
<dbReference type="EMBL" id="CADCXU010013228">
    <property type="protein sequence ID" value="CAB0002976.1"/>
    <property type="molecule type" value="Genomic_DNA"/>
</dbReference>
<accession>A0A6H5GJG8</accession>
<name>A0A6H5GJG8_9HEMI</name>
<keyword evidence="2" id="KW-1185">Reference proteome</keyword>
<gene>
    <name evidence="1" type="ORF">NTEN_LOCUS8682</name>
</gene>
<dbReference type="AlphaFoldDB" id="A0A6H5GJG8"/>